<evidence type="ECO:0000259" key="5">
    <source>
        <dbReference type="PROSITE" id="PS50932"/>
    </source>
</evidence>
<dbReference type="PANTHER" id="PTHR30146">
    <property type="entry name" value="LACI-RELATED TRANSCRIPTIONAL REPRESSOR"/>
    <property type="match status" value="1"/>
</dbReference>
<dbReference type="GO" id="GO:0003700">
    <property type="term" value="F:DNA-binding transcription factor activity"/>
    <property type="evidence" value="ECO:0007669"/>
    <property type="project" value="TreeGrafter"/>
</dbReference>
<dbReference type="Pfam" id="PF00532">
    <property type="entry name" value="Peripla_BP_1"/>
    <property type="match status" value="1"/>
</dbReference>
<dbReference type="Pfam" id="PF00356">
    <property type="entry name" value="LacI"/>
    <property type="match status" value="1"/>
</dbReference>
<dbReference type="PROSITE" id="PS50932">
    <property type="entry name" value="HTH_LACI_2"/>
    <property type="match status" value="1"/>
</dbReference>
<gene>
    <name evidence="6" type="ORF">H9943_02735</name>
</gene>
<dbReference type="InterPro" id="IPR028082">
    <property type="entry name" value="Peripla_BP_I"/>
</dbReference>
<evidence type="ECO:0000313" key="7">
    <source>
        <dbReference type="Proteomes" id="UP000824209"/>
    </source>
</evidence>
<organism evidence="6 7">
    <name type="scientific">Candidatus Ruthenibacterium avium</name>
    <dbReference type="NCBI Taxonomy" id="2838751"/>
    <lineage>
        <taxon>Bacteria</taxon>
        <taxon>Bacillati</taxon>
        <taxon>Bacillota</taxon>
        <taxon>Clostridia</taxon>
        <taxon>Eubacteriales</taxon>
        <taxon>Oscillospiraceae</taxon>
        <taxon>Ruthenibacterium</taxon>
    </lineage>
</organism>
<evidence type="ECO:0000256" key="4">
    <source>
        <dbReference type="ARBA" id="ARBA00023163"/>
    </source>
</evidence>
<accession>A0A9D2M1R9</accession>
<dbReference type="SMART" id="SM00354">
    <property type="entry name" value="HTH_LACI"/>
    <property type="match status" value="1"/>
</dbReference>
<evidence type="ECO:0000313" key="6">
    <source>
        <dbReference type="EMBL" id="HJB39295.1"/>
    </source>
</evidence>
<dbReference type="SUPFAM" id="SSF53822">
    <property type="entry name" value="Periplasmic binding protein-like I"/>
    <property type="match status" value="1"/>
</dbReference>
<dbReference type="PANTHER" id="PTHR30146:SF95">
    <property type="entry name" value="RIBOSE OPERON REPRESSOR"/>
    <property type="match status" value="1"/>
</dbReference>
<name>A0A9D2M1R9_9FIRM</name>
<comment type="caution">
    <text evidence="6">The sequence shown here is derived from an EMBL/GenBank/DDBJ whole genome shotgun (WGS) entry which is preliminary data.</text>
</comment>
<dbReference type="Proteomes" id="UP000824209">
    <property type="component" value="Unassembled WGS sequence"/>
</dbReference>
<dbReference type="InterPro" id="IPR000843">
    <property type="entry name" value="HTH_LacI"/>
</dbReference>
<dbReference type="GO" id="GO:0000976">
    <property type="term" value="F:transcription cis-regulatory region binding"/>
    <property type="evidence" value="ECO:0007669"/>
    <property type="project" value="TreeGrafter"/>
</dbReference>
<keyword evidence="1" id="KW-0678">Repressor</keyword>
<dbReference type="InterPro" id="IPR001761">
    <property type="entry name" value="Peripla_BP/Lac1_sug-bd_dom"/>
</dbReference>
<dbReference type="InterPro" id="IPR010982">
    <property type="entry name" value="Lambda_DNA-bd_dom_sf"/>
</dbReference>
<protein>
    <submittedName>
        <fullName evidence="6">LacI family DNA-binding transcriptional regulator</fullName>
    </submittedName>
</protein>
<keyword evidence="4" id="KW-0804">Transcription</keyword>
<evidence type="ECO:0000256" key="3">
    <source>
        <dbReference type="ARBA" id="ARBA00023125"/>
    </source>
</evidence>
<dbReference type="CDD" id="cd01392">
    <property type="entry name" value="HTH_LacI"/>
    <property type="match status" value="1"/>
</dbReference>
<reference evidence="6" key="2">
    <citation type="submission" date="2021-04" db="EMBL/GenBank/DDBJ databases">
        <authorList>
            <person name="Gilroy R."/>
        </authorList>
    </citation>
    <scope>NUCLEOTIDE SEQUENCE</scope>
    <source>
        <strain evidence="6">ChiBcec8-14828</strain>
    </source>
</reference>
<dbReference type="SUPFAM" id="SSF47413">
    <property type="entry name" value="lambda repressor-like DNA-binding domains"/>
    <property type="match status" value="1"/>
</dbReference>
<proteinExistence type="predicted"/>
<dbReference type="EMBL" id="DWYA01000027">
    <property type="protein sequence ID" value="HJB39295.1"/>
    <property type="molecule type" value="Genomic_DNA"/>
</dbReference>
<sequence>MSDVAREAGVALGTVSKVINGIPVGESYRLKVEQAVKKLNYQVNPSAKALKSNRTSTIALIIPNTIAPFFAMLTHHINMALERRGYKMMLCFTEYDRSREQEFVSMVVHNRVDGIIALTYNPSLNIPAGIPFVTIDRFFSVSVPCVASDNFGGGQLAAQKLAQLGCRHVACLRTGSSLTNEPSKRIDGFVSGCTQAGLSYELCNLPDNTPMAEFEAFLRRNLLETHFPLDGLFCGTDLMAWQIERIVKSLGLRVPEDVQIIGFDGIRMFGDKDYVCSTIVQPVPELAETAVSMVLSNDFTRLPPLVCLPVRYQPGGTTKDSETGE</sequence>
<reference evidence="6" key="1">
    <citation type="journal article" date="2021" name="PeerJ">
        <title>Extensive microbial diversity within the chicken gut microbiome revealed by metagenomics and culture.</title>
        <authorList>
            <person name="Gilroy R."/>
            <person name="Ravi A."/>
            <person name="Getino M."/>
            <person name="Pursley I."/>
            <person name="Horton D.L."/>
            <person name="Alikhan N.F."/>
            <person name="Baker D."/>
            <person name="Gharbi K."/>
            <person name="Hall N."/>
            <person name="Watson M."/>
            <person name="Adriaenssens E.M."/>
            <person name="Foster-Nyarko E."/>
            <person name="Jarju S."/>
            <person name="Secka A."/>
            <person name="Antonio M."/>
            <person name="Oren A."/>
            <person name="Chaudhuri R.R."/>
            <person name="La Ragione R."/>
            <person name="Hildebrand F."/>
            <person name="Pallen M.J."/>
        </authorList>
    </citation>
    <scope>NUCLEOTIDE SEQUENCE</scope>
    <source>
        <strain evidence="6">ChiBcec8-14828</strain>
    </source>
</reference>
<feature type="domain" description="HTH lacI-type" evidence="5">
    <location>
        <begin position="1"/>
        <end position="52"/>
    </location>
</feature>
<dbReference type="Gene3D" id="3.40.50.2300">
    <property type="match status" value="2"/>
</dbReference>
<evidence type="ECO:0000256" key="2">
    <source>
        <dbReference type="ARBA" id="ARBA00023015"/>
    </source>
</evidence>
<dbReference type="CDD" id="cd06291">
    <property type="entry name" value="PBP1_Qymf-like"/>
    <property type="match status" value="1"/>
</dbReference>
<evidence type="ECO:0000256" key="1">
    <source>
        <dbReference type="ARBA" id="ARBA00022491"/>
    </source>
</evidence>
<keyword evidence="3 6" id="KW-0238">DNA-binding</keyword>
<dbReference type="AlphaFoldDB" id="A0A9D2M1R9"/>
<dbReference type="Gene3D" id="1.10.260.40">
    <property type="entry name" value="lambda repressor-like DNA-binding domains"/>
    <property type="match status" value="1"/>
</dbReference>
<keyword evidence="2" id="KW-0805">Transcription regulation</keyword>